<name>A0AAN7JX60_9MYRT</name>
<sequence>MLENLPPSASDPPAAVVKRYAPPNQRNRSFGRRKPGERLDRTNNPYAVDGDKIAPRNMNDHRGTAFGNFLNEVPQPGLIPLEGCCSSEAYQLLNDRWAAAIHSYNDTSLDLSARPVIYSGSSASVWGHNRLPHQLISPGGTGMPSSQMDFMAELQQAMHGAK</sequence>
<proteinExistence type="predicted"/>
<organism evidence="2 3">
    <name type="scientific">Trapa incisa</name>
    <dbReference type="NCBI Taxonomy" id="236973"/>
    <lineage>
        <taxon>Eukaryota</taxon>
        <taxon>Viridiplantae</taxon>
        <taxon>Streptophyta</taxon>
        <taxon>Embryophyta</taxon>
        <taxon>Tracheophyta</taxon>
        <taxon>Spermatophyta</taxon>
        <taxon>Magnoliopsida</taxon>
        <taxon>eudicotyledons</taxon>
        <taxon>Gunneridae</taxon>
        <taxon>Pentapetalae</taxon>
        <taxon>rosids</taxon>
        <taxon>malvids</taxon>
        <taxon>Myrtales</taxon>
        <taxon>Lythraceae</taxon>
        <taxon>Trapa</taxon>
    </lineage>
</organism>
<dbReference type="EMBL" id="JAXIOK010000013">
    <property type="protein sequence ID" value="KAK4756405.1"/>
    <property type="molecule type" value="Genomic_DNA"/>
</dbReference>
<feature type="region of interest" description="Disordered" evidence="1">
    <location>
        <begin position="1"/>
        <end position="50"/>
    </location>
</feature>
<reference evidence="2 3" key="1">
    <citation type="journal article" date="2023" name="Hortic Res">
        <title>Pangenome of water caltrop reveals structural variations and asymmetric subgenome divergence after allopolyploidization.</title>
        <authorList>
            <person name="Zhang X."/>
            <person name="Chen Y."/>
            <person name="Wang L."/>
            <person name="Yuan Y."/>
            <person name="Fang M."/>
            <person name="Shi L."/>
            <person name="Lu R."/>
            <person name="Comes H.P."/>
            <person name="Ma Y."/>
            <person name="Chen Y."/>
            <person name="Huang G."/>
            <person name="Zhou Y."/>
            <person name="Zheng Z."/>
            <person name="Qiu Y."/>
        </authorList>
    </citation>
    <scope>NUCLEOTIDE SEQUENCE [LARGE SCALE GENOMIC DNA]</scope>
    <source>
        <tissue evidence="2">Roots</tissue>
    </source>
</reference>
<evidence type="ECO:0000256" key="1">
    <source>
        <dbReference type="SAM" id="MobiDB-lite"/>
    </source>
</evidence>
<evidence type="ECO:0000313" key="2">
    <source>
        <dbReference type="EMBL" id="KAK4756405.1"/>
    </source>
</evidence>
<keyword evidence="3" id="KW-1185">Reference proteome</keyword>
<evidence type="ECO:0000313" key="3">
    <source>
        <dbReference type="Proteomes" id="UP001345219"/>
    </source>
</evidence>
<accession>A0AAN7JX60</accession>
<dbReference type="Proteomes" id="UP001345219">
    <property type="component" value="Chromosome 6"/>
</dbReference>
<feature type="compositionally biased region" description="Low complexity" evidence="1">
    <location>
        <begin position="1"/>
        <end position="15"/>
    </location>
</feature>
<dbReference type="PANTHER" id="PTHR36032">
    <property type="entry name" value="PHOSPHOPANTOTHENATE--CYSTEINE LIGASE 2"/>
    <property type="match status" value="1"/>
</dbReference>
<protein>
    <submittedName>
        <fullName evidence="2">Uncharacterized protein</fullName>
    </submittedName>
</protein>
<gene>
    <name evidence="2" type="ORF">SAY87_006532</name>
</gene>
<dbReference type="PANTHER" id="PTHR36032:SF1">
    <property type="entry name" value="PHOSPHOPANTOTHENATE--CYSTEINE LIGASE 2"/>
    <property type="match status" value="1"/>
</dbReference>
<comment type="caution">
    <text evidence="2">The sequence shown here is derived from an EMBL/GenBank/DDBJ whole genome shotgun (WGS) entry which is preliminary data.</text>
</comment>
<dbReference type="AlphaFoldDB" id="A0AAN7JX60"/>